<evidence type="ECO:0000313" key="11">
    <source>
        <dbReference type="EMBL" id="CEN32343.1"/>
    </source>
</evidence>
<evidence type="ECO:0000256" key="5">
    <source>
        <dbReference type="ARBA" id="ARBA00022857"/>
    </source>
</evidence>
<dbReference type="InterPro" id="IPR001796">
    <property type="entry name" value="DHFR_dom"/>
</dbReference>
<dbReference type="InterPro" id="IPR024072">
    <property type="entry name" value="DHFR-like_dom_sf"/>
</dbReference>
<evidence type="ECO:0000313" key="12">
    <source>
        <dbReference type="Proteomes" id="UP000242753"/>
    </source>
</evidence>
<dbReference type="PIRSF" id="PIRSF000194">
    <property type="entry name" value="DHFR"/>
    <property type="match status" value="1"/>
</dbReference>
<evidence type="ECO:0000256" key="8">
    <source>
        <dbReference type="PIRNR" id="PIRNR000194"/>
    </source>
</evidence>
<evidence type="ECO:0000256" key="3">
    <source>
        <dbReference type="ARBA" id="ARBA00012856"/>
    </source>
</evidence>
<dbReference type="GO" id="GO:0046452">
    <property type="term" value="P:dihydrofolate metabolic process"/>
    <property type="evidence" value="ECO:0007669"/>
    <property type="project" value="TreeGrafter"/>
</dbReference>
<evidence type="ECO:0000256" key="1">
    <source>
        <dbReference type="ARBA" id="ARBA00004903"/>
    </source>
</evidence>
<dbReference type="EC" id="1.5.1.3" evidence="3 8"/>
<dbReference type="PANTHER" id="PTHR48069">
    <property type="entry name" value="DIHYDROFOLATE REDUCTASE"/>
    <property type="match status" value="1"/>
</dbReference>
<comment type="pathway">
    <text evidence="1 8">Cofactor biosynthesis; tetrahydrofolate biosynthesis; 5,6,7,8-tetrahydrofolate from 7,8-dihydrofolate: step 1/1.</text>
</comment>
<dbReference type="EMBL" id="LN774881">
    <property type="protein sequence ID" value="CEN32343.1"/>
    <property type="molecule type" value="Genomic_DNA"/>
</dbReference>
<feature type="domain" description="DHFR" evidence="10">
    <location>
        <begin position="1"/>
        <end position="163"/>
    </location>
</feature>
<dbReference type="Gene3D" id="3.40.430.10">
    <property type="entry name" value="Dihydrofolate Reductase, subunit A"/>
    <property type="match status" value="1"/>
</dbReference>
<keyword evidence="4 8" id="KW-0554">One-carbon metabolism</keyword>
<gene>
    <name evidence="11" type="primary">folA</name>
    <name evidence="11" type="ORF">WEOB_415</name>
</gene>
<dbReference type="InterPro" id="IPR017925">
    <property type="entry name" value="DHFR_CS"/>
</dbReference>
<organism evidence="11 12">
    <name type="scientific">Candidatus Westeberhardia cardiocondylae</name>
    <dbReference type="NCBI Taxonomy" id="1594731"/>
    <lineage>
        <taxon>Bacteria</taxon>
        <taxon>Pseudomonadati</taxon>
        <taxon>Pseudomonadota</taxon>
        <taxon>Gammaproteobacteria</taxon>
        <taxon>Enterobacterales</taxon>
        <taxon>Enterobacteriaceae</taxon>
        <taxon>ant endosymbionts</taxon>
        <taxon>Candidatus Westeberhardia</taxon>
    </lineage>
</organism>
<dbReference type="PANTHER" id="PTHR48069:SF3">
    <property type="entry name" value="DIHYDROFOLATE REDUCTASE"/>
    <property type="match status" value="1"/>
</dbReference>
<comment type="similarity">
    <text evidence="2 8 9">Belongs to the dihydrofolate reductase family.</text>
</comment>
<dbReference type="GO" id="GO:0006730">
    <property type="term" value="P:one-carbon metabolic process"/>
    <property type="evidence" value="ECO:0007669"/>
    <property type="project" value="UniProtKB-KW"/>
</dbReference>
<dbReference type="PROSITE" id="PS51330">
    <property type="entry name" value="DHFR_2"/>
    <property type="match status" value="1"/>
</dbReference>
<comment type="catalytic activity">
    <reaction evidence="8">
        <text>(6S)-5,6,7,8-tetrahydrofolate + NADP(+) = 7,8-dihydrofolate + NADPH + H(+)</text>
        <dbReference type="Rhea" id="RHEA:15009"/>
        <dbReference type="ChEBI" id="CHEBI:15378"/>
        <dbReference type="ChEBI" id="CHEBI:57451"/>
        <dbReference type="ChEBI" id="CHEBI:57453"/>
        <dbReference type="ChEBI" id="CHEBI:57783"/>
        <dbReference type="ChEBI" id="CHEBI:58349"/>
        <dbReference type="EC" id="1.5.1.3"/>
    </reaction>
</comment>
<dbReference type="InterPro" id="IPR012259">
    <property type="entry name" value="DHFR"/>
</dbReference>
<evidence type="ECO:0000256" key="9">
    <source>
        <dbReference type="RuleBase" id="RU004474"/>
    </source>
</evidence>
<sequence>MISIISAMSKNHVIGINNYIPWYLPNDLKWFKHNTINKPIIMGNNTYKSINKIPLPNRLNIILTKKIHKTKKNKNTIFVSNKKTALSIIPKKEKEIMIIGGNQIYNIFFKQAHRLYLTHVNIIIKGNVFFPKYQKNNWFSIYKKFSYADKNNLYDCFFEILQRH</sequence>
<evidence type="ECO:0000259" key="10">
    <source>
        <dbReference type="PROSITE" id="PS51330"/>
    </source>
</evidence>
<name>A0A0H5BX84_9ENTR</name>
<evidence type="ECO:0000256" key="7">
    <source>
        <dbReference type="ARBA" id="ARBA00025067"/>
    </source>
</evidence>
<dbReference type="PROSITE" id="PS00075">
    <property type="entry name" value="DHFR_1"/>
    <property type="match status" value="1"/>
</dbReference>
<dbReference type="Proteomes" id="UP000242753">
    <property type="component" value="Chromosome I"/>
</dbReference>
<dbReference type="GO" id="GO:0050661">
    <property type="term" value="F:NADP binding"/>
    <property type="evidence" value="ECO:0007669"/>
    <property type="project" value="InterPro"/>
</dbReference>
<dbReference type="AlphaFoldDB" id="A0A0H5BX84"/>
<keyword evidence="12" id="KW-1185">Reference proteome</keyword>
<dbReference type="KEGG" id="wca:WEOB_415"/>
<dbReference type="SUPFAM" id="SSF53597">
    <property type="entry name" value="Dihydrofolate reductase-like"/>
    <property type="match status" value="1"/>
</dbReference>
<keyword evidence="6 8" id="KW-0560">Oxidoreductase</keyword>
<dbReference type="GO" id="GO:0004146">
    <property type="term" value="F:dihydrofolate reductase activity"/>
    <property type="evidence" value="ECO:0007669"/>
    <property type="project" value="UniProtKB-EC"/>
</dbReference>
<evidence type="ECO:0000256" key="2">
    <source>
        <dbReference type="ARBA" id="ARBA00009539"/>
    </source>
</evidence>
<dbReference type="Pfam" id="PF00186">
    <property type="entry name" value="DHFR_1"/>
    <property type="match status" value="1"/>
</dbReference>
<dbReference type="GO" id="GO:0046655">
    <property type="term" value="P:folic acid metabolic process"/>
    <property type="evidence" value="ECO:0007669"/>
    <property type="project" value="TreeGrafter"/>
</dbReference>
<dbReference type="UniPathway" id="UPA00077">
    <property type="reaction ID" value="UER00158"/>
</dbReference>
<dbReference type="STRING" id="1594731.WEOB_415"/>
<dbReference type="GO" id="GO:0005829">
    <property type="term" value="C:cytosol"/>
    <property type="evidence" value="ECO:0007669"/>
    <property type="project" value="TreeGrafter"/>
</dbReference>
<dbReference type="PRINTS" id="PR00070">
    <property type="entry name" value="DHFR"/>
</dbReference>
<dbReference type="CDD" id="cd00209">
    <property type="entry name" value="DHFR"/>
    <property type="match status" value="1"/>
</dbReference>
<dbReference type="GO" id="GO:0046654">
    <property type="term" value="P:tetrahydrofolate biosynthetic process"/>
    <property type="evidence" value="ECO:0007669"/>
    <property type="project" value="UniProtKB-UniPathway"/>
</dbReference>
<accession>A0A0H5BX84</accession>
<comment type="function">
    <text evidence="7 8">Key enzyme in folate metabolism. Catalyzes an essential reaction for de novo glycine and purine synthesis, and for DNA precursor synthesis.</text>
</comment>
<evidence type="ECO:0000256" key="4">
    <source>
        <dbReference type="ARBA" id="ARBA00022563"/>
    </source>
</evidence>
<reference evidence="12" key="1">
    <citation type="submission" date="2015-01" db="EMBL/GenBank/DDBJ databases">
        <authorList>
            <person name="Manzano-Marin A."/>
            <person name="Manzano-Marin A."/>
        </authorList>
    </citation>
    <scope>NUCLEOTIDE SEQUENCE [LARGE SCALE GENOMIC DNA]</scope>
    <source>
        <strain evidence="12">obscurior</strain>
    </source>
</reference>
<keyword evidence="5 8" id="KW-0521">NADP</keyword>
<protein>
    <recommendedName>
        <fullName evidence="3 8">Dihydrofolate reductase</fullName>
        <ecNumber evidence="3 8">1.5.1.3</ecNumber>
    </recommendedName>
</protein>
<proteinExistence type="inferred from homology"/>
<evidence type="ECO:0000256" key="6">
    <source>
        <dbReference type="ARBA" id="ARBA00023002"/>
    </source>
</evidence>